<accession>A0A072TN39</accession>
<keyword evidence="3" id="KW-1185">Reference proteome</keyword>
<gene>
    <name evidence="1" type="ordered locus">MTR_8g015350</name>
</gene>
<protein>
    <submittedName>
        <fullName evidence="1 2">Uncharacterized protein</fullName>
    </submittedName>
</protein>
<organism evidence="1 3">
    <name type="scientific">Medicago truncatula</name>
    <name type="common">Barrel medic</name>
    <name type="synonym">Medicago tribuloides</name>
    <dbReference type="NCBI Taxonomy" id="3880"/>
    <lineage>
        <taxon>Eukaryota</taxon>
        <taxon>Viridiplantae</taxon>
        <taxon>Streptophyta</taxon>
        <taxon>Embryophyta</taxon>
        <taxon>Tracheophyta</taxon>
        <taxon>Spermatophyta</taxon>
        <taxon>Magnoliopsida</taxon>
        <taxon>eudicotyledons</taxon>
        <taxon>Gunneridae</taxon>
        <taxon>Pentapetalae</taxon>
        <taxon>rosids</taxon>
        <taxon>fabids</taxon>
        <taxon>Fabales</taxon>
        <taxon>Fabaceae</taxon>
        <taxon>Papilionoideae</taxon>
        <taxon>50 kb inversion clade</taxon>
        <taxon>NPAAA clade</taxon>
        <taxon>Hologalegina</taxon>
        <taxon>IRL clade</taxon>
        <taxon>Trifolieae</taxon>
        <taxon>Medicago</taxon>
    </lineage>
</organism>
<dbReference type="AlphaFoldDB" id="A0A072TN39"/>
<reference evidence="1 3" key="2">
    <citation type="journal article" date="2014" name="BMC Genomics">
        <title>An improved genome release (version Mt4.0) for the model legume Medicago truncatula.</title>
        <authorList>
            <person name="Tang H."/>
            <person name="Krishnakumar V."/>
            <person name="Bidwell S."/>
            <person name="Rosen B."/>
            <person name="Chan A."/>
            <person name="Zhou S."/>
            <person name="Gentzbittel L."/>
            <person name="Childs K.L."/>
            <person name="Yandell M."/>
            <person name="Gundlach H."/>
            <person name="Mayer K.F."/>
            <person name="Schwartz D.C."/>
            <person name="Town C.D."/>
        </authorList>
    </citation>
    <scope>GENOME REANNOTATION</scope>
    <source>
        <strain evidence="1">A17</strain>
        <strain evidence="2 3">cv. Jemalong A17</strain>
    </source>
</reference>
<evidence type="ECO:0000313" key="2">
    <source>
        <dbReference type="EnsemblPlants" id="KEH18263"/>
    </source>
</evidence>
<name>A0A072TN39_MEDTR</name>
<dbReference type="Proteomes" id="UP000002051">
    <property type="component" value="Chromosome 8"/>
</dbReference>
<dbReference type="HOGENOM" id="CLU_2324001_0_0_1"/>
<dbReference type="EMBL" id="CM001224">
    <property type="protein sequence ID" value="KEH18263.1"/>
    <property type="molecule type" value="Genomic_DNA"/>
</dbReference>
<evidence type="ECO:0000313" key="1">
    <source>
        <dbReference type="EMBL" id="KEH18263.1"/>
    </source>
</evidence>
<proteinExistence type="predicted"/>
<reference evidence="1 3" key="1">
    <citation type="journal article" date="2011" name="Nature">
        <title>The Medicago genome provides insight into the evolution of rhizobial symbioses.</title>
        <authorList>
            <person name="Young N.D."/>
            <person name="Debelle F."/>
            <person name="Oldroyd G.E."/>
            <person name="Geurts R."/>
            <person name="Cannon S.B."/>
            <person name="Udvardi M.K."/>
            <person name="Benedito V.A."/>
            <person name="Mayer K.F."/>
            <person name="Gouzy J."/>
            <person name="Schoof H."/>
            <person name="Van de Peer Y."/>
            <person name="Proost S."/>
            <person name="Cook D.R."/>
            <person name="Meyers B.C."/>
            <person name="Spannagl M."/>
            <person name="Cheung F."/>
            <person name="De Mita S."/>
            <person name="Krishnakumar V."/>
            <person name="Gundlach H."/>
            <person name="Zhou S."/>
            <person name="Mudge J."/>
            <person name="Bharti A.K."/>
            <person name="Murray J.D."/>
            <person name="Naoumkina M.A."/>
            <person name="Rosen B."/>
            <person name="Silverstein K.A."/>
            <person name="Tang H."/>
            <person name="Rombauts S."/>
            <person name="Zhao P.X."/>
            <person name="Zhou P."/>
            <person name="Barbe V."/>
            <person name="Bardou P."/>
            <person name="Bechner M."/>
            <person name="Bellec A."/>
            <person name="Berger A."/>
            <person name="Berges H."/>
            <person name="Bidwell S."/>
            <person name="Bisseling T."/>
            <person name="Choisne N."/>
            <person name="Couloux A."/>
            <person name="Denny R."/>
            <person name="Deshpande S."/>
            <person name="Dai X."/>
            <person name="Doyle J.J."/>
            <person name="Dudez A.M."/>
            <person name="Farmer A.D."/>
            <person name="Fouteau S."/>
            <person name="Franken C."/>
            <person name="Gibelin C."/>
            <person name="Gish J."/>
            <person name="Goldstein S."/>
            <person name="Gonzalez A.J."/>
            <person name="Green P.J."/>
            <person name="Hallab A."/>
            <person name="Hartog M."/>
            <person name="Hua A."/>
            <person name="Humphray S.J."/>
            <person name="Jeong D.H."/>
            <person name="Jing Y."/>
            <person name="Jocker A."/>
            <person name="Kenton S.M."/>
            <person name="Kim D.J."/>
            <person name="Klee K."/>
            <person name="Lai H."/>
            <person name="Lang C."/>
            <person name="Lin S."/>
            <person name="Macmil S.L."/>
            <person name="Magdelenat G."/>
            <person name="Matthews L."/>
            <person name="McCorrison J."/>
            <person name="Monaghan E.L."/>
            <person name="Mun J.H."/>
            <person name="Najar F.Z."/>
            <person name="Nicholson C."/>
            <person name="Noirot C."/>
            <person name="O'Bleness M."/>
            <person name="Paule C.R."/>
            <person name="Poulain J."/>
            <person name="Prion F."/>
            <person name="Qin B."/>
            <person name="Qu C."/>
            <person name="Retzel E.F."/>
            <person name="Riddle C."/>
            <person name="Sallet E."/>
            <person name="Samain S."/>
            <person name="Samson N."/>
            <person name="Sanders I."/>
            <person name="Saurat O."/>
            <person name="Scarpelli C."/>
            <person name="Schiex T."/>
            <person name="Segurens B."/>
            <person name="Severin A.J."/>
            <person name="Sherrier D.J."/>
            <person name="Shi R."/>
            <person name="Sims S."/>
            <person name="Singer S.R."/>
            <person name="Sinharoy S."/>
            <person name="Sterck L."/>
            <person name="Viollet A."/>
            <person name="Wang B.B."/>
            <person name="Wang K."/>
            <person name="Wang M."/>
            <person name="Wang X."/>
            <person name="Warfsmann J."/>
            <person name="Weissenbach J."/>
            <person name="White D.D."/>
            <person name="White J.D."/>
            <person name="Wiley G.B."/>
            <person name="Wincker P."/>
            <person name="Xing Y."/>
            <person name="Yang L."/>
            <person name="Yao Z."/>
            <person name="Ying F."/>
            <person name="Zhai J."/>
            <person name="Zhou L."/>
            <person name="Zuber A."/>
            <person name="Denarie J."/>
            <person name="Dixon R.A."/>
            <person name="May G.D."/>
            <person name="Schwartz D.C."/>
            <person name="Rogers J."/>
            <person name="Quetier F."/>
            <person name="Town C.D."/>
            <person name="Roe B.A."/>
        </authorList>
    </citation>
    <scope>NUCLEOTIDE SEQUENCE [LARGE SCALE GENOMIC DNA]</scope>
    <source>
        <strain evidence="1">A17</strain>
        <strain evidence="2 3">cv. Jemalong A17</strain>
    </source>
</reference>
<dbReference type="EnsemblPlants" id="KEH18263">
    <property type="protein sequence ID" value="KEH18263"/>
    <property type="gene ID" value="MTR_8g015350"/>
</dbReference>
<reference evidence="2" key="3">
    <citation type="submission" date="2015-04" db="UniProtKB">
        <authorList>
            <consortium name="EnsemblPlants"/>
        </authorList>
    </citation>
    <scope>IDENTIFICATION</scope>
    <source>
        <strain evidence="2">cv. Jemalong A17</strain>
    </source>
</reference>
<evidence type="ECO:0000313" key="3">
    <source>
        <dbReference type="Proteomes" id="UP000002051"/>
    </source>
</evidence>
<sequence>MSYVCYFVFLGVGSHITGGDSEKENGGIVKGYHIIQVVLYRPGKVLLLQVYRSIKLGIGDWLCGYGGVALISSPNDLQSSKIVKEHQMLMPFPLGIRLA</sequence>